<evidence type="ECO:0000313" key="3">
    <source>
        <dbReference type="Proteomes" id="UP000479710"/>
    </source>
</evidence>
<name>A0A6G1CA71_9ORYZ</name>
<protein>
    <submittedName>
        <fullName evidence="2">Uncharacterized protein</fullName>
    </submittedName>
</protein>
<organism evidence="2 3">
    <name type="scientific">Oryza meyeriana var. granulata</name>
    <dbReference type="NCBI Taxonomy" id="110450"/>
    <lineage>
        <taxon>Eukaryota</taxon>
        <taxon>Viridiplantae</taxon>
        <taxon>Streptophyta</taxon>
        <taxon>Embryophyta</taxon>
        <taxon>Tracheophyta</taxon>
        <taxon>Spermatophyta</taxon>
        <taxon>Magnoliopsida</taxon>
        <taxon>Liliopsida</taxon>
        <taxon>Poales</taxon>
        <taxon>Poaceae</taxon>
        <taxon>BOP clade</taxon>
        <taxon>Oryzoideae</taxon>
        <taxon>Oryzeae</taxon>
        <taxon>Oryzinae</taxon>
        <taxon>Oryza</taxon>
        <taxon>Oryza meyeriana</taxon>
    </lineage>
</organism>
<evidence type="ECO:0000256" key="1">
    <source>
        <dbReference type="SAM" id="MobiDB-lite"/>
    </source>
</evidence>
<dbReference type="AlphaFoldDB" id="A0A6G1CA71"/>
<gene>
    <name evidence="2" type="ORF">E2562_033650</name>
</gene>
<dbReference type="EMBL" id="SPHZ02000010">
    <property type="protein sequence ID" value="KAF0897099.1"/>
    <property type="molecule type" value="Genomic_DNA"/>
</dbReference>
<keyword evidence="3" id="KW-1185">Reference proteome</keyword>
<accession>A0A6G1CA71</accession>
<sequence length="93" mass="9750">MALGAHGEEGVRGLGRHGRKRETREGAPRMPYMASGGGLRSGQGEFSGRVGAFHGGVMGHGAQSHAGLHGKMGKRDGVMATTTPTKPERERRS</sequence>
<proteinExistence type="predicted"/>
<evidence type="ECO:0000313" key="2">
    <source>
        <dbReference type="EMBL" id="KAF0897099.1"/>
    </source>
</evidence>
<feature type="region of interest" description="Disordered" evidence="1">
    <location>
        <begin position="1"/>
        <end position="93"/>
    </location>
</feature>
<dbReference type="Proteomes" id="UP000479710">
    <property type="component" value="Unassembled WGS sequence"/>
</dbReference>
<reference evidence="2 3" key="1">
    <citation type="submission" date="2019-11" db="EMBL/GenBank/DDBJ databases">
        <title>Whole genome sequence of Oryza granulata.</title>
        <authorList>
            <person name="Li W."/>
        </authorList>
    </citation>
    <scope>NUCLEOTIDE SEQUENCE [LARGE SCALE GENOMIC DNA]</scope>
    <source>
        <strain evidence="3">cv. Menghai</strain>
        <tissue evidence="2">Leaf</tissue>
    </source>
</reference>
<comment type="caution">
    <text evidence="2">The sequence shown here is derived from an EMBL/GenBank/DDBJ whole genome shotgun (WGS) entry which is preliminary data.</text>
</comment>
<feature type="compositionally biased region" description="Basic and acidic residues" evidence="1">
    <location>
        <begin position="1"/>
        <end position="11"/>
    </location>
</feature>